<name>A0A1D1V7Y6_RAMVA</name>
<comment type="caution">
    <text evidence="3">The sequence shown here is derived from an EMBL/GenBank/DDBJ whole genome shotgun (WGS) entry which is preliminary data.</text>
</comment>
<dbReference type="InterPro" id="IPR036291">
    <property type="entry name" value="NAD(P)-bd_dom_sf"/>
</dbReference>
<dbReference type="PRINTS" id="PR00080">
    <property type="entry name" value="SDRFAMILY"/>
</dbReference>
<dbReference type="GO" id="GO:0016491">
    <property type="term" value="F:oxidoreductase activity"/>
    <property type="evidence" value="ECO:0007669"/>
    <property type="project" value="UniProtKB-KW"/>
</dbReference>
<evidence type="ECO:0000256" key="1">
    <source>
        <dbReference type="ARBA" id="ARBA00023002"/>
    </source>
</evidence>
<proteinExistence type="predicted"/>
<feature type="domain" description="Ketoreductase" evidence="2">
    <location>
        <begin position="6"/>
        <end position="192"/>
    </location>
</feature>
<dbReference type="NCBIfam" id="NF005559">
    <property type="entry name" value="PRK07231.1"/>
    <property type="match status" value="1"/>
</dbReference>
<dbReference type="PANTHER" id="PTHR43975">
    <property type="entry name" value="ZGC:101858"/>
    <property type="match status" value="1"/>
</dbReference>
<dbReference type="FunFam" id="3.40.50.720:FF:000084">
    <property type="entry name" value="Short-chain dehydrogenase reductase"/>
    <property type="match status" value="1"/>
</dbReference>
<sequence>MQLAGKVALITGASSGIGAATSIAFAKAGARLSLTGRNMENLTEVSRQCTKHSQHGEPFMVLGELTDENDLEGIVLQTMAKYGRLDILVNNAGVLETGTIETTSMEQYDRVMNVNVRSVYALTRLCVPHLAASKGNIVNVSSVNGLRSFAGVLAYNISKSALDQFTRCVALELAPKQVRVNSVNPGVTITELQKRGGMDEQAYAAFLERSKTTHALGRPGEAEEVANAITFLASDAASFITGANLPVDGGRHAMCPR</sequence>
<dbReference type="InterPro" id="IPR057326">
    <property type="entry name" value="KR_dom"/>
</dbReference>
<keyword evidence="4" id="KW-1185">Reference proteome</keyword>
<reference evidence="3 4" key="1">
    <citation type="journal article" date="2016" name="Nat. Commun.">
        <title>Extremotolerant tardigrade genome and improved radiotolerance of human cultured cells by tardigrade-unique protein.</title>
        <authorList>
            <person name="Hashimoto T."/>
            <person name="Horikawa D.D."/>
            <person name="Saito Y."/>
            <person name="Kuwahara H."/>
            <person name="Kozuka-Hata H."/>
            <person name="Shin-I T."/>
            <person name="Minakuchi Y."/>
            <person name="Ohishi K."/>
            <person name="Motoyama A."/>
            <person name="Aizu T."/>
            <person name="Enomoto A."/>
            <person name="Kondo K."/>
            <person name="Tanaka S."/>
            <person name="Hara Y."/>
            <person name="Koshikawa S."/>
            <person name="Sagara H."/>
            <person name="Miura T."/>
            <person name="Yokobori S."/>
            <person name="Miyagawa K."/>
            <person name="Suzuki Y."/>
            <person name="Kubo T."/>
            <person name="Oyama M."/>
            <person name="Kohara Y."/>
            <person name="Fujiyama A."/>
            <person name="Arakawa K."/>
            <person name="Katayama T."/>
            <person name="Toyoda A."/>
            <person name="Kunieda T."/>
        </authorList>
    </citation>
    <scope>NUCLEOTIDE SEQUENCE [LARGE SCALE GENOMIC DNA]</scope>
    <source>
        <strain evidence="3 4">YOKOZUNA-1</strain>
    </source>
</reference>
<dbReference type="EMBL" id="BDGG01000004">
    <property type="protein sequence ID" value="GAU97811.1"/>
    <property type="molecule type" value="Genomic_DNA"/>
</dbReference>
<organism evidence="3 4">
    <name type="scientific">Ramazzottius varieornatus</name>
    <name type="common">Water bear</name>
    <name type="synonym">Tardigrade</name>
    <dbReference type="NCBI Taxonomy" id="947166"/>
    <lineage>
        <taxon>Eukaryota</taxon>
        <taxon>Metazoa</taxon>
        <taxon>Ecdysozoa</taxon>
        <taxon>Tardigrada</taxon>
        <taxon>Eutardigrada</taxon>
        <taxon>Parachela</taxon>
        <taxon>Hypsibioidea</taxon>
        <taxon>Ramazzottiidae</taxon>
        <taxon>Ramazzottius</taxon>
    </lineage>
</organism>
<dbReference type="OrthoDB" id="47007at2759"/>
<dbReference type="Pfam" id="PF13561">
    <property type="entry name" value="adh_short_C2"/>
    <property type="match status" value="1"/>
</dbReference>
<dbReference type="Gene3D" id="3.40.50.720">
    <property type="entry name" value="NAD(P)-binding Rossmann-like Domain"/>
    <property type="match status" value="1"/>
</dbReference>
<dbReference type="PRINTS" id="PR00081">
    <property type="entry name" value="GDHRDH"/>
</dbReference>
<evidence type="ECO:0000259" key="2">
    <source>
        <dbReference type="SMART" id="SM00822"/>
    </source>
</evidence>
<evidence type="ECO:0000313" key="3">
    <source>
        <dbReference type="EMBL" id="GAU97811.1"/>
    </source>
</evidence>
<dbReference type="Proteomes" id="UP000186922">
    <property type="component" value="Unassembled WGS sequence"/>
</dbReference>
<dbReference type="PROSITE" id="PS00061">
    <property type="entry name" value="ADH_SHORT"/>
    <property type="match status" value="1"/>
</dbReference>
<dbReference type="PANTHER" id="PTHR43975:SF2">
    <property type="entry name" value="EG:BACR7A4.14 PROTEIN-RELATED"/>
    <property type="match status" value="1"/>
</dbReference>
<dbReference type="AlphaFoldDB" id="A0A1D1V7Y6"/>
<dbReference type="GO" id="GO:0006629">
    <property type="term" value="P:lipid metabolic process"/>
    <property type="evidence" value="ECO:0007669"/>
    <property type="project" value="UniProtKB-ARBA"/>
</dbReference>
<dbReference type="SUPFAM" id="SSF51735">
    <property type="entry name" value="NAD(P)-binding Rossmann-fold domains"/>
    <property type="match status" value="1"/>
</dbReference>
<dbReference type="SMART" id="SM00822">
    <property type="entry name" value="PKS_KR"/>
    <property type="match status" value="1"/>
</dbReference>
<protein>
    <recommendedName>
        <fullName evidence="2">Ketoreductase domain-containing protein</fullName>
    </recommendedName>
</protein>
<dbReference type="STRING" id="947166.A0A1D1V7Y6"/>
<gene>
    <name evidence="3" type="primary">RvY_09042-1</name>
    <name evidence="3" type="synonym">RvY_09042.1</name>
    <name evidence="3" type="ORF">RvY_09042</name>
</gene>
<dbReference type="InterPro" id="IPR002347">
    <property type="entry name" value="SDR_fam"/>
</dbReference>
<dbReference type="InterPro" id="IPR020904">
    <property type="entry name" value="Sc_DH/Rdtase_CS"/>
</dbReference>
<evidence type="ECO:0000313" key="4">
    <source>
        <dbReference type="Proteomes" id="UP000186922"/>
    </source>
</evidence>
<keyword evidence="1" id="KW-0560">Oxidoreductase</keyword>
<accession>A0A1D1V7Y6</accession>